<accession>A0A0B7IS64</accession>
<dbReference type="EMBL" id="CDOK01000173">
    <property type="protein sequence ID" value="CEN52887.1"/>
    <property type="molecule type" value="Genomic_DNA"/>
</dbReference>
<evidence type="ECO:0000313" key="1">
    <source>
        <dbReference type="EMBL" id="CEN52887.1"/>
    </source>
</evidence>
<dbReference type="AlphaFoldDB" id="A0A0B7IS64"/>
<gene>
    <name evidence="1" type="ORF">CCAN11_30014</name>
</gene>
<dbReference type="RefSeq" id="WP_041988161.1">
    <property type="nucleotide sequence ID" value="NZ_JBIUQU010000007.1"/>
</dbReference>
<proteinExistence type="predicted"/>
<dbReference type="Proteomes" id="UP000039370">
    <property type="component" value="Unassembled WGS sequence"/>
</dbReference>
<reference evidence="2" key="1">
    <citation type="submission" date="2015-01" db="EMBL/GenBank/DDBJ databases">
        <authorList>
            <person name="MANFREDI Pablo"/>
        </authorList>
    </citation>
    <scope>NUCLEOTIDE SEQUENCE [LARGE SCALE GENOMIC DNA]</scope>
    <source>
        <strain evidence="2">Cc11</strain>
    </source>
</reference>
<dbReference type="InterPro" id="IPR008969">
    <property type="entry name" value="CarboxyPept-like_regulatory"/>
</dbReference>
<dbReference type="Pfam" id="PF13715">
    <property type="entry name" value="CarbopepD_reg_2"/>
    <property type="match status" value="1"/>
</dbReference>
<dbReference type="InterPro" id="IPR043741">
    <property type="entry name" value="DUF5686"/>
</dbReference>
<evidence type="ECO:0008006" key="3">
    <source>
        <dbReference type="Google" id="ProtNLM"/>
    </source>
</evidence>
<sequence>MKKNIFLILFLLPFFTIAQTVVSGKIIDEQGNPVSFANVVFVNSTIGTYSDIDGKFSLYAEKRYREIEVSFVGFASKKIRLEQANTSNLVIILAEGEELSEVIVVAKPKKALSKKENPAYPILQGIWKNKSKNGIENTLSYQYKKHSITELGINNLDTVFLKRALQKDYDTIRKILSEKKYKEKFTVPMYLKEKIEFVYGNNELNKTRTDTYAERSQGVVQNGYGLERIGNAFDDFNVYENSYIILNRPFISPLSEFGYGVYHYVLNDSIIEENRKFYKVYFFPREDQDLALEGSFLVDSKSFIIKTIEMKTTPKTNVNLVRDLFFQKHFKIINDSVYLPYREINEGDFTVFSKDDSEKGMYIRRTTEFSDVLLNQPKDANFYDQIKEQTRRFQYEKDEDYWKKNELTSVNLLKTRALIQEIGNNKRIRRVSDVVDIIGSGYIPMGKHLQFGAFWQTLTTNDVEGLRIRTGFRTFNSTEDRFRSYFYGAYGTKDNDFKYGVSAKYLLLHKPRIVVGAAYQNDNLQLGGVIQHNDAQLNFVNPSNFMLSRGKNYYLTKNQRIQGVFSYNPHKNLELSLFGIYQNSRPAAPEHFSIAYQKTPTAEVLHQYSDFQSGFIFTYTPKRNVYGFGVEQRYGTKLYSTYSLKYTRGTQGVIKSQFDYDKVQLLVSRPTPIWKIGTLRSTLKAGKIFGAAPLTVLTPTPVNQAYTLTPQAFALLDYYDFITDTYINGYFEHHFDGFIFNRIPFIKKAGLRSLAFARFAYGTLSDENRLANFSNIINYNAPERLYWEYGFGIENIGVGNFRFIRVDFVWRNDFNDVNGVRNPKFGIRVGILPTF</sequence>
<dbReference type="Gene3D" id="2.60.40.1120">
    <property type="entry name" value="Carboxypeptidase-like, regulatory domain"/>
    <property type="match status" value="1"/>
</dbReference>
<protein>
    <recommendedName>
        <fullName evidence="3">Carboxypeptidase-like regulatory domain-containing protein</fullName>
    </recommendedName>
</protein>
<dbReference type="SUPFAM" id="SSF49464">
    <property type="entry name" value="Carboxypeptidase regulatory domain-like"/>
    <property type="match status" value="1"/>
</dbReference>
<name>A0A0B7IS64_9FLAO</name>
<organism evidence="1 2">
    <name type="scientific">Capnocytophaga canimorsus</name>
    <dbReference type="NCBI Taxonomy" id="28188"/>
    <lineage>
        <taxon>Bacteria</taxon>
        <taxon>Pseudomonadati</taxon>
        <taxon>Bacteroidota</taxon>
        <taxon>Flavobacteriia</taxon>
        <taxon>Flavobacteriales</taxon>
        <taxon>Flavobacteriaceae</taxon>
        <taxon>Capnocytophaga</taxon>
    </lineage>
</organism>
<dbReference type="Pfam" id="PF18939">
    <property type="entry name" value="DUF5686"/>
    <property type="match status" value="1"/>
</dbReference>
<evidence type="ECO:0000313" key="2">
    <source>
        <dbReference type="Proteomes" id="UP000039370"/>
    </source>
</evidence>